<keyword evidence="2" id="KW-1185">Reference proteome</keyword>
<protein>
    <recommendedName>
        <fullName evidence="3">Uracil DNA glycosylase superfamily protein</fullName>
    </recommendedName>
</protein>
<evidence type="ECO:0008006" key="3">
    <source>
        <dbReference type="Google" id="ProtNLM"/>
    </source>
</evidence>
<evidence type="ECO:0000313" key="2">
    <source>
        <dbReference type="Proteomes" id="UP000247416"/>
    </source>
</evidence>
<dbReference type="RefSeq" id="WP_107935165.1">
    <property type="nucleotide sequence ID" value="NZ_QJTJ01000010.1"/>
</dbReference>
<proteinExistence type="predicted"/>
<dbReference type="OrthoDB" id="2733915at2"/>
<evidence type="ECO:0000313" key="1">
    <source>
        <dbReference type="EMBL" id="PYF06353.1"/>
    </source>
</evidence>
<reference evidence="1 2" key="1">
    <citation type="submission" date="2018-06" db="EMBL/GenBank/DDBJ databases">
        <title>Genomic Encyclopedia of Archaeal and Bacterial Type Strains, Phase II (KMG-II): from individual species to whole genera.</title>
        <authorList>
            <person name="Goeker M."/>
        </authorList>
    </citation>
    <scope>NUCLEOTIDE SEQUENCE [LARGE SCALE GENOMIC DNA]</scope>
    <source>
        <strain evidence="1 2">KACC 16626</strain>
    </source>
</reference>
<comment type="caution">
    <text evidence="1">The sequence shown here is derived from an EMBL/GenBank/DDBJ whole genome shotgun (WGS) entry which is preliminary data.</text>
</comment>
<accession>A0A318TPV4</accession>
<dbReference type="AlphaFoldDB" id="A0A318TPV4"/>
<sequence length="228" mass="25659">MAVSAGFLKKIERWIIDEHSGEILYLPFQTLGNPYKARVILVGANPEPLLEVDASDSQILSETLVDSALFSDLFQDEIAEASREYKGSLHFASWVNENLREQVVLSSLNGLNLENENLKQLKKGKDPLYLRGFEIFKEVINEFEPEFLVIQGSAAYKLFLEQYKEQLIDIEVDNISASVQTLENSGVIAKLPLKNGRNVNILVCRSMGAFGKEGKTFGEFKEKLTQLL</sequence>
<dbReference type="Proteomes" id="UP000247416">
    <property type="component" value="Unassembled WGS sequence"/>
</dbReference>
<dbReference type="EMBL" id="QJTJ01000010">
    <property type="protein sequence ID" value="PYF06353.1"/>
    <property type="molecule type" value="Genomic_DNA"/>
</dbReference>
<name>A0A318TPV4_9BACL</name>
<organism evidence="1 2">
    <name type="scientific">Ureibacillus chungkukjangi</name>
    <dbReference type="NCBI Taxonomy" id="1202712"/>
    <lineage>
        <taxon>Bacteria</taxon>
        <taxon>Bacillati</taxon>
        <taxon>Bacillota</taxon>
        <taxon>Bacilli</taxon>
        <taxon>Bacillales</taxon>
        <taxon>Caryophanaceae</taxon>
        <taxon>Ureibacillus</taxon>
    </lineage>
</organism>
<gene>
    <name evidence="1" type="ORF">BJ095_11055</name>
</gene>